<evidence type="ECO:0000259" key="1">
    <source>
        <dbReference type="PROSITE" id="PS51707"/>
    </source>
</evidence>
<proteinExistence type="predicted"/>
<feature type="domain" description="CYTH" evidence="1">
    <location>
        <begin position="1"/>
        <end position="175"/>
    </location>
</feature>
<accession>A0A7W9YMW9</accession>
<dbReference type="CDD" id="cd07890">
    <property type="entry name" value="CYTH-like_AC_IV-like"/>
    <property type="match status" value="1"/>
</dbReference>
<dbReference type="EC" id="4.6.1.1" evidence="2"/>
<dbReference type="SMART" id="SM01118">
    <property type="entry name" value="CYTH"/>
    <property type="match status" value="1"/>
</dbReference>
<evidence type="ECO:0000313" key="2">
    <source>
        <dbReference type="EMBL" id="MBB6174929.1"/>
    </source>
</evidence>
<name>A0A7W9YMW9_9ACTN</name>
<dbReference type="InterPro" id="IPR023577">
    <property type="entry name" value="CYTH_domain"/>
</dbReference>
<comment type="caution">
    <text evidence="2">The sequence shown here is derived from an EMBL/GenBank/DDBJ whole genome shotgun (WGS) entry which is preliminary data.</text>
</comment>
<dbReference type="Proteomes" id="UP000546642">
    <property type="component" value="Unassembled WGS sequence"/>
</dbReference>
<reference evidence="2 3" key="1">
    <citation type="submission" date="2020-08" db="EMBL/GenBank/DDBJ databases">
        <title>Sequencing the genomes of 1000 actinobacteria strains.</title>
        <authorList>
            <person name="Klenk H.-P."/>
        </authorList>
    </citation>
    <scope>NUCLEOTIDE SEQUENCE [LARGE SCALE GENOMIC DNA]</scope>
    <source>
        <strain evidence="2 3">DSM 46659</strain>
    </source>
</reference>
<dbReference type="Gene3D" id="2.40.320.10">
    <property type="entry name" value="Hypothetical Protein Pfu-838710-001"/>
    <property type="match status" value="1"/>
</dbReference>
<dbReference type="GO" id="GO:0004016">
    <property type="term" value="F:adenylate cyclase activity"/>
    <property type="evidence" value="ECO:0007669"/>
    <property type="project" value="UniProtKB-EC"/>
</dbReference>
<protein>
    <submittedName>
        <fullName evidence="2">Adenylate cyclase class 2</fullName>
        <ecNumber evidence="2">4.6.1.1</ecNumber>
    </submittedName>
</protein>
<dbReference type="Pfam" id="PF01928">
    <property type="entry name" value="CYTH"/>
    <property type="match status" value="1"/>
</dbReference>
<keyword evidence="3" id="KW-1185">Reference proteome</keyword>
<dbReference type="AlphaFoldDB" id="A0A7W9YMW9"/>
<keyword evidence="2" id="KW-0456">Lyase</keyword>
<dbReference type="InterPro" id="IPR033469">
    <property type="entry name" value="CYTH-like_dom_sf"/>
</dbReference>
<evidence type="ECO:0000313" key="3">
    <source>
        <dbReference type="Proteomes" id="UP000546642"/>
    </source>
</evidence>
<dbReference type="EMBL" id="JACHDS010000001">
    <property type="protein sequence ID" value="MBB6174929.1"/>
    <property type="molecule type" value="Genomic_DNA"/>
</dbReference>
<dbReference type="SUPFAM" id="SSF55154">
    <property type="entry name" value="CYTH-like phosphatases"/>
    <property type="match status" value="1"/>
</dbReference>
<organism evidence="2 3">
    <name type="scientific">Nocardiopsis mwathae</name>
    <dbReference type="NCBI Taxonomy" id="1472723"/>
    <lineage>
        <taxon>Bacteria</taxon>
        <taxon>Bacillati</taxon>
        <taxon>Actinomycetota</taxon>
        <taxon>Actinomycetes</taxon>
        <taxon>Streptosporangiales</taxon>
        <taxon>Nocardiopsidaceae</taxon>
        <taxon>Nocardiopsis</taxon>
    </lineage>
</organism>
<dbReference type="PROSITE" id="PS51707">
    <property type="entry name" value="CYTH"/>
    <property type="match status" value="1"/>
</dbReference>
<dbReference type="RefSeq" id="WP_184079286.1">
    <property type="nucleotide sequence ID" value="NZ_JACHDS010000001.1"/>
</dbReference>
<dbReference type="NCBIfam" id="TIGR00318">
    <property type="entry name" value="cyaB"/>
    <property type="match status" value="1"/>
</dbReference>
<dbReference type="PANTHER" id="PTHR21028:SF2">
    <property type="entry name" value="CYTH DOMAIN-CONTAINING PROTEIN"/>
    <property type="match status" value="1"/>
</dbReference>
<gene>
    <name evidence="2" type="ORF">HNR23_004989</name>
</gene>
<dbReference type="InterPro" id="IPR008173">
    <property type="entry name" value="Adenylyl_cyclase_CyaB"/>
</dbReference>
<sequence length="179" mass="20185">MREIEAKYRVGDIEALLAALKQRGLEFSDPVRQDDQAYAQPGWDYGMPKTGSVFARLRTQDGRHTFTVKRPLSNEMECVEHETPVADRDQMHAAVMEMGFRPTVRITKTRRTATTAGMTLCLDEVEHAGYFLEVEMTVDDDRDGADAQAHLDTFVQELGIHTERTTDTYDSLIRAATTG</sequence>
<dbReference type="PANTHER" id="PTHR21028">
    <property type="entry name" value="SI:CH211-156B7.4"/>
    <property type="match status" value="1"/>
</dbReference>